<comment type="caution">
    <text evidence="1">The sequence shown here is derived from an EMBL/GenBank/DDBJ whole genome shotgun (WGS) entry which is preliminary data.</text>
</comment>
<gene>
    <name evidence="1" type="ORF">E2562_010557</name>
</gene>
<organism evidence="1 2">
    <name type="scientific">Oryza meyeriana var. granulata</name>
    <dbReference type="NCBI Taxonomy" id="110450"/>
    <lineage>
        <taxon>Eukaryota</taxon>
        <taxon>Viridiplantae</taxon>
        <taxon>Streptophyta</taxon>
        <taxon>Embryophyta</taxon>
        <taxon>Tracheophyta</taxon>
        <taxon>Spermatophyta</taxon>
        <taxon>Magnoliopsida</taxon>
        <taxon>Liliopsida</taxon>
        <taxon>Poales</taxon>
        <taxon>Poaceae</taxon>
        <taxon>BOP clade</taxon>
        <taxon>Oryzoideae</taxon>
        <taxon>Oryzeae</taxon>
        <taxon>Oryzinae</taxon>
        <taxon>Oryza</taxon>
        <taxon>Oryza meyeriana</taxon>
    </lineage>
</organism>
<reference evidence="1 2" key="1">
    <citation type="submission" date="2019-11" db="EMBL/GenBank/DDBJ databases">
        <title>Whole genome sequence of Oryza granulata.</title>
        <authorList>
            <person name="Li W."/>
        </authorList>
    </citation>
    <scope>NUCLEOTIDE SEQUENCE [LARGE SCALE GENOMIC DNA]</scope>
    <source>
        <strain evidence="2">cv. Menghai</strain>
        <tissue evidence="1">Leaf</tissue>
    </source>
</reference>
<protein>
    <submittedName>
        <fullName evidence="1">Uncharacterized protein</fullName>
    </submittedName>
</protein>
<keyword evidence="2" id="KW-1185">Reference proteome</keyword>
<name>A0A6G1BW16_9ORYZ</name>
<proteinExistence type="predicted"/>
<dbReference type="AlphaFoldDB" id="A0A6G1BW16"/>
<sequence>MEQGLGDNCTTVRGSLSDLNLPLIAIPNLRTFQVAAICTVTNVGQVNAVYKAFLQPPVGI</sequence>
<accession>A0A6G1BW16</accession>
<dbReference type="Gene3D" id="2.60.40.2310">
    <property type="match status" value="1"/>
</dbReference>
<dbReference type="Proteomes" id="UP000479710">
    <property type="component" value="Unassembled WGS sequence"/>
</dbReference>
<evidence type="ECO:0000313" key="1">
    <source>
        <dbReference type="EMBL" id="KAF0891563.1"/>
    </source>
</evidence>
<dbReference type="EMBL" id="SPHZ02000011">
    <property type="protein sequence ID" value="KAF0891563.1"/>
    <property type="molecule type" value="Genomic_DNA"/>
</dbReference>
<evidence type="ECO:0000313" key="2">
    <source>
        <dbReference type="Proteomes" id="UP000479710"/>
    </source>
</evidence>